<reference evidence="7" key="3">
    <citation type="submission" date="2024-05" db="EMBL/GenBank/DDBJ databases">
        <title>Description of novel Chryseobacterium sp. strain C-2.</title>
        <authorList>
            <person name="Saticioglu I.B."/>
        </authorList>
    </citation>
    <scope>NUCLEOTIDE SEQUENCE</scope>
    <source>
        <strain evidence="7">C-2</strain>
    </source>
</reference>
<dbReference type="Pfam" id="PF02518">
    <property type="entry name" value="HATPase_c"/>
    <property type="match status" value="1"/>
</dbReference>
<evidence type="ECO:0000313" key="7">
    <source>
        <dbReference type="EMBL" id="MBD3904342.1"/>
    </source>
</evidence>
<dbReference type="InterPro" id="IPR019734">
    <property type="entry name" value="TPR_rpt"/>
</dbReference>
<evidence type="ECO:0000313" key="9">
    <source>
        <dbReference type="Proteomes" id="UP000603715"/>
    </source>
</evidence>
<dbReference type="Proteomes" id="UP001107960">
    <property type="component" value="Unassembled WGS sequence"/>
</dbReference>
<dbReference type="PANTHER" id="PTHR24421:SF60">
    <property type="entry name" value="SENSOR HISTIDINE KINASE COMP"/>
    <property type="match status" value="1"/>
</dbReference>
<evidence type="ECO:0000256" key="2">
    <source>
        <dbReference type="ARBA" id="ARBA00022777"/>
    </source>
</evidence>
<dbReference type="AlphaFoldDB" id="A0A9Q3UXK5"/>
<dbReference type="Gene3D" id="1.25.40.10">
    <property type="entry name" value="Tetratricopeptide repeat domain"/>
    <property type="match status" value="2"/>
</dbReference>
<evidence type="ECO:0000313" key="8">
    <source>
        <dbReference type="EMBL" id="MCC9035341.1"/>
    </source>
</evidence>
<keyword evidence="3" id="KW-0902">Two-component regulatory system</keyword>
<dbReference type="SUPFAM" id="SSF55874">
    <property type="entry name" value="ATPase domain of HSP90 chaperone/DNA topoisomerase II/histidine kinase"/>
    <property type="match status" value="1"/>
</dbReference>
<dbReference type="PROSITE" id="PS51257">
    <property type="entry name" value="PROKAR_LIPOPROTEIN"/>
    <property type="match status" value="1"/>
</dbReference>
<gene>
    <name evidence="7" type="ORF">IEW27_06985</name>
    <name evidence="8" type="ORF">LNP80_13905</name>
</gene>
<protein>
    <submittedName>
        <fullName evidence="7">ATP-binding protein</fullName>
    </submittedName>
</protein>
<dbReference type="EMBL" id="JACXXP010000005">
    <property type="protein sequence ID" value="MBD3904342.1"/>
    <property type="molecule type" value="Genomic_DNA"/>
</dbReference>
<name>A0A9Q3UXK5_9FLAO</name>
<keyword evidence="7" id="KW-0067">ATP-binding</keyword>
<dbReference type="GO" id="GO:0016301">
    <property type="term" value="F:kinase activity"/>
    <property type="evidence" value="ECO:0007669"/>
    <property type="project" value="UniProtKB-KW"/>
</dbReference>
<dbReference type="GO" id="GO:0005524">
    <property type="term" value="F:ATP binding"/>
    <property type="evidence" value="ECO:0007669"/>
    <property type="project" value="UniProtKB-KW"/>
</dbReference>
<evidence type="ECO:0000256" key="4">
    <source>
        <dbReference type="PROSITE-ProRule" id="PRU00339"/>
    </source>
</evidence>
<evidence type="ECO:0000313" key="10">
    <source>
        <dbReference type="Proteomes" id="UP001107960"/>
    </source>
</evidence>
<keyword evidence="5" id="KW-0472">Membrane</keyword>
<organism evidence="8 10">
    <name type="scientific">Chryseobacterium muglaense</name>
    <dbReference type="NCBI Taxonomy" id="2893752"/>
    <lineage>
        <taxon>Bacteria</taxon>
        <taxon>Pseudomonadati</taxon>
        <taxon>Bacteroidota</taxon>
        <taxon>Flavobacteriia</taxon>
        <taxon>Flavobacteriales</taxon>
        <taxon>Weeksellaceae</taxon>
        <taxon>Chryseobacterium group</taxon>
        <taxon>Chryseobacterium</taxon>
    </lineage>
</organism>
<feature type="repeat" description="TPR" evidence="4">
    <location>
        <begin position="111"/>
        <end position="144"/>
    </location>
</feature>
<reference evidence="8" key="1">
    <citation type="submission" date="2021-11" db="EMBL/GenBank/DDBJ databases">
        <title>Description of novel Chryseobacterium species.</title>
        <authorList>
            <person name="Saticioglu I.B."/>
            <person name="Ay H."/>
            <person name="Altun S."/>
            <person name="Duman M."/>
        </authorList>
    </citation>
    <scope>NUCLEOTIDE SEQUENCE</scope>
    <source>
        <strain evidence="8">C-39</strain>
    </source>
</reference>
<accession>A0A9Q3UXK5</accession>
<dbReference type="RefSeq" id="WP_191178907.1">
    <property type="nucleotide sequence ID" value="NZ_JACXXP010000005.1"/>
</dbReference>
<keyword evidence="9" id="KW-1185">Reference proteome</keyword>
<dbReference type="PANTHER" id="PTHR24421">
    <property type="entry name" value="NITRATE/NITRITE SENSOR PROTEIN NARX-RELATED"/>
    <property type="match status" value="1"/>
</dbReference>
<dbReference type="InterPro" id="IPR003594">
    <property type="entry name" value="HATPase_dom"/>
</dbReference>
<feature type="transmembrane region" description="Helical" evidence="5">
    <location>
        <begin position="330"/>
        <end position="350"/>
    </location>
</feature>
<keyword evidence="7" id="KW-0547">Nucleotide-binding</keyword>
<reference evidence="9" key="2">
    <citation type="submission" date="2023-07" db="EMBL/GenBank/DDBJ databases">
        <title>Description of novel Chryseobacterium sp. strain C-2.</title>
        <authorList>
            <person name="Saticioglu I.B."/>
        </authorList>
    </citation>
    <scope>NUCLEOTIDE SEQUENCE [LARGE SCALE GENOMIC DNA]</scope>
    <source>
        <strain evidence="9">C-2</strain>
    </source>
</reference>
<dbReference type="SUPFAM" id="SSF48452">
    <property type="entry name" value="TPR-like"/>
    <property type="match status" value="2"/>
</dbReference>
<dbReference type="SMART" id="SM00028">
    <property type="entry name" value="TPR"/>
    <property type="match status" value="3"/>
</dbReference>
<dbReference type="InterPro" id="IPR036890">
    <property type="entry name" value="HATPase_C_sf"/>
</dbReference>
<dbReference type="Gene3D" id="3.30.565.10">
    <property type="entry name" value="Histidine kinase-like ATPase, C-terminal domain"/>
    <property type="match status" value="1"/>
</dbReference>
<feature type="domain" description="Histidine kinase/HSP90-like ATPase" evidence="6">
    <location>
        <begin position="469"/>
        <end position="556"/>
    </location>
</feature>
<evidence type="ECO:0000256" key="5">
    <source>
        <dbReference type="SAM" id="Phobius"/>
    </source>
</evidence>
<comment type="caution">
    <text evidence="8">The sequence shown here is derived from an EMBL/GenBank/DDBJ whole genome shotgun (WGS) entry which is preliminary data.</text>
</comment>
<proteinExistence type="predicted"/>
<keyword evidence="4" id="KW-0802">TPR repeat</keyword>
<evidence type="ECO:0000256" key="1">
    <source>
        <dbReference type="ARBA" id="ARBA00022679"/>
    </source>
</evidence>
<keyword evidence="2" id="KW-0418">Kinase</keyword>
<evidence type="ECO:0000256" key="3">
    <source>
        <dbReference type="ARBA" id="ARBA00023012"/>
    </source>
</evidence>
<sequence length="557" mass="64443">MKLSYLIIILLIFYSCKKEKAEDKIYQSKIFYEKAKKFVNENISDSAFYYFNLAKNDYLNNYDSIGAGKSLVNMAIIQHNNGDYYGSIETSLEANKLLKNENDSIVKSTLASNYNNMAICSSFLKNYNESVDFYKKALQFSNDNKNRYVYNNNIGDAFILLDKYKEAKEYLETALLTKDSLTYAKALNNLARAKFLEDKTYDALPELNKALRIRQNKEDLEGQNSSFSTLADFYLENDPEKSFFFAQKLLETAEKIKIAEDQTNALRRLISLNPSNYLKNFQRLTAINDSTQSARNKAKNQFAVVRYDVEQKNAENQNLKLKDVENKINIIYLSFGSGILALALIIGFFWNEKRKKNIRHEKEQEKQLEVKNTELKYSKKVHDVVANGIYQVMTKIENQSDFSKEETLDELEFVYEKSRDISYENTDSHDEKFNEKISKLVASFKNDEIKTFTVGNQEETWENVTKSTQTELYQIIRELLVNMKKHSKANNVILKFEKINNLININYADNGIGISDELIFKNGLSNTVSRIENINGKITFETKTEKGLKVNISFPVS</sequence>
<dbReference type="GO" id="GO:0000160">
    <property type="term" value="P:phosphorelay signal transduction system"/>
    <property type="evidence" value="ECO:0007669"/>
    <property type="project" value="UniProtKB-KW"/>
</dbReference>
<keyword evidence="5" id="KW-1133">Transmembrane helix</keyword>
<dbReference type="PROSITE" id="PS50005">
    <property type="entry name" value="TPR"/>
    <property type="match status" value="1"/>
</dbReference>
<dbReference type="InterPro" id="IPR011990">
    <property type="entry name" value="TPR-like_helical_dom_sf"/>
</dbReference>
<keyword evidence="1" id="KW-0808">Transferase</keyword>
<dbReference type="InterPro" id="IPR050482">
    <property type="entry name" value="Sensor_HK_TwoCompSys"/>
</dbReference>
<keyword evidence="5" id="KW-0812">Transmembrane</keyword>
<dbReference type="EMBL" id="JAJJML010000001">
    <property type="protein sequence ID" value="MCC9035341.1"/>
    <property type="molecule type" value="Genomic_DNA"/>
</dbReference>
<evidence type="ECO:0000259" key="6">
    <source>
        <dbReference type="Pfam" id="PF02518"/>
    </source>
</evidence>
<dbReference type="Proteomes" id="UP000603715">
    <property type="component" value="Unassembled WGS sequence"/>
</dbReference>
<dbReference type="Pfam" id="PF13181">
    <property type="entry name" value="TPR_8"/>
    <property type="match status" value="2"/>
</dbReference>